<protein>
    <submittedName>
        <fullName evidence="1">Uncharacterized protein</fullName>
    </submittedName>
</protein>
<comment type="caution">
    <text evidence="1">The sequence shown here is derived from an EMBL/GenBank/DDBJ whole genome shotgun (WGS) entry which is preliminary data.</text>
</comment>
<sequence>GKKSLADVYPQWLDFEVLQTGTNIWTTEPVPLPVPRLRREVGDQVQLIEILKVILSPNVNEAPDASRVSLKLLTKDFDSDPKEGPATIFTVSIEPESNGASYAYAFIEPYMFDLTDGCGHGYLVAVDTLYVGCASGGMASPTGGSGRIYWRFVSVNMAEFLGLIQSQMG</sequence>
<feature type="non-terminal residue" evidence="1">
    <location>
        <position position="1"/>
    </location>
</feature>
<accession>X1MVU5</accession>
<dbReference type="EMBL" id="BARV01008959">
    <property type="protein sequence ID" value="GAI10454.1"/>
    <property type="molecule type" value="Genomic_DNA"/>
</dbReference>
<gene>
    <name evidence="1" type="ORF">S06H3_17846</name>
</gene>
<dbReference type="AlphaFoldDB" id="X1MVU5"/>
<organism evidence="1">
    <name type="scientific">marine sediment metagenome</name>
    <dbReference type="NCBI Taxonomy" id="412755"/>
    <lineage>
        <taxon>unclassified sequences</taxon>
        <taxon>metagenomes</taxon>
        <taxon>ecological metagenomes</taxon>
    </lineage>
</organism>
<proteinExistence type="predicted"/>
<evidence type="ECO:0000313" key="1">
    <source>
        <dbReference type="EMBL" id="GAI10454.1"/>
    </source>
</evidence>
<name>X1MVU5_9ZZZZ</name>
<reference evidence="1" key="1">
    <citation type="journal article" date="2014" name="Front. Microbiol.">
        <title>High frequency of phylogenetically diverse reductive dehalogenase-homologous genes in deep subseafloor sedimentary metagenomes.</title>
        <authorList>
            <person name="Kawai M."/>
            <person name="Futagami T."/>
            <person name="Toyoda A."/>
            <person name="Takaki Y."/>
            <person name="Nishi S."/>
            <person name="Hori S."/>
            <person name="Arai W."/>
            <person name="Tsubouchi T."/>
            <person name="Morono Y."/>
            <person name="Uchiyama I."/>
            <person name="Ito T."/>
            <person name="Fujiyama A."/>
            <person name="Inagaki F."/>
            <person name="Takami H."/>
        </authorList>
    </citation>
    <scope>NUCLEOTIDE SEQUENCE</scope>
    <source>
        <strain evidence="1">Expedition CK06-06</strain>
    </source>
</reference>